<feature type="transmembrane region" description="Helical" evidence="6">
    <location>
        <begin position="185"/>
        <end position="207"/>
    </location>
</feature>
<protein>
    <submittedName>
        <fullName evidence="7">Membrane protein</fullName>
    </submittedName>
</protein>
<proteinExistence type="predicted"/>
<feature type="transmembrane region" description="Helical" evidence="6">
    <location>
        <begin position="330"/>
        <end position="349"/>
    </location>
</feature>
<dbReference type="OrthoDB" id="5143175at2"/>
<gene>
    <name evidence="7" type="ORF">SAMN05216199_3458</name>
</gene>
<organism evidence="7 8">
    <name type="scientific">Pedococcus cremeus</name>
    <dbReference type="NCBI Taxonomy" id="587636"/>
    <lineage>
        <taxon>Bacteria</taxon>
        <taxon>Bacillati</taxon>
        <taxon>Actinomycetota</taxon>
        <taxon>Actinomycetes</taxon>
        <taxon>Micrococcales</taxon>
        <taxon>Intrasporangiaceae</taxon>
        <taxon>Pedococcus</taxon>
    </lineage>
</organism>
<evidence type="ECO:0000313" key="7">
    <source>
        <dbReference type="EMBL" id="SES42003.1"/>
    </source>
</evidence>
<keyword evidence="3 6" id="KW-0812">Transmembrane</keyword>
<evidence type="ECO:0000256" key="1">
    <source>
        <dbReference type="ARBA" id="ARBA00004651"/>
    </source>
</evidence>
<dbReference type="AlphaFoldDB" id="A0A1H9X8M6"/>
<reference evidence="8" key="1">
    <citation type="submission" date="2016-10" db="EMBL/GenBank/DDBJ databases">
        <authorList>
            <person name="Varghese N."/>
            <person name="Submissions S."/>
        </authorList>
    </citation>
    <scope>NUCLEOTIDE SEQUENCE [LARGE SCALE GENOMIC DNA]</scope>
    <source>
        <strain evidence="8">CGMCC 1.6963</strain>
    </source>
</reference>
<evidence type="ECO:0000256" key="2">
    <source>
        <dbReference type="ARBA" id="ARBA00022475"/>
    </source>
</evidence>
<evidence type="ECO:0000256" key="4">
    <source>
        <dbReference type="ARBA" id="ARBA00022989"/>
    </source>
</evidence>
<dbReference type="GO" id="GO:0005886">
    <property type="term" value="C:plasma membrane"/>
    <property type="evidence" value="ECO:0007669"/>
    <property type="project" value="UniProtKB-SubCell"/>
</dbReference>
<evidence type="ECO:0000256" key="3">
    <source>
        <dbReference type="ARBA" id="ARBA00022692"/>
    </source>
</evidence>
<evidence type="ECO:0000313" key="8">
    <source>
        <dbReference type="Proteomes" id="UP000199019"/>
    </source>
</evidence>
<comment type="subcellular location">
    <subcellularLocation>
        <location evidence="1">Cell membrane</location>
        <topology evidence="1">Multi-pass membrane protein</topology>
    </subcellularLocation>
</comment>
<feature type="transmembrane region" description="Helical" evidence="6">
    <location>
        <begin position="219"/>
        <end position="238"/>
    </location>
</feature>
<sequence>MTTLRRWWAAAQRTRLYGAWKRYGDSRGSVLAGGVGYFAFFSIFPAVLLAFTVFGLVLRDQPQLLEEAKNAVNDLVPGFVKSQDNPNGVIDVTAPTRAALTVSGVLSVVGLVFAGVGWLGAMRDAIRAIFGVPGPTANAVVVKARDLGVMLVLGLGIVLSGVVGAVTGAVSAWVAGHVGLGGQGWVLTASSVVLGVVLDAVLVGFLVRVESGVEVPWRVLRTAALIGGVGLTALKKFGTVLLSGTLHNPLYASFALVVGLLLWLNLMSRVILVAAAWAANDLDLSTGTGTLSPGQREKLLEGPAPVPATARDRLQEGLPVLGQPATARTAMLAGAVLGAVGAAMLGAVLRGIRGLARRE</sequence>
<keyword evidence="8" id="KW-1185">Reference proteome</keyword>
<keyword evidence="4 6" id="KW-1133">Transmembrane helix</keyword>
<dbReference type="PANTHER" id="PTHR30213:SF1">
    <property type="entry name" value="INNER MEMBRANE PROTEIN YHJD"/>
    <property type="match status" value="1"/>
</dbReference>
<keyword evidence="5 6" id="KW-0472">Membrane</keyword>
<dbReference type="Pfam" id="PF03631">
    <property type="entry name" value="Virul_fac_BrkB"/>
    <property type="match status" value="1"/>
</dbReference>
<feature type="transmembrane region" description="Helical" evidence="6">
    <location>
        <begin position="98"/>
        <end position="121"/>
    </location>
</feature>
<keyword evidence="2" id="KW-1003">Cell membrane</keyword>
<feature type="transmembrane region" description="Helical" evidence="6">
    <location>
        <begin position="35"/>
        <end position="58"/>
    </location>
</feature>
<feature type="transmembrane region" description="Helical" evidence="6">
    <location>
        <begin position="250"/>
        <end position="279"/>
    </location>
</feature>
<accession>A0A1H9X8M6</accession>
<feature type="transmembrane region" description="Helical" evidence="6">
    <location>
        <begin position="147"/>
        <end position="173"/>
    </location>
</feature>
<dbReference type="PANTHER" id="PTHR30213">
    <property type="entry name" value="INNER MEMBRANE PROTEIN YHJD"/>
    <property type="match status" value="1"/>
</dbReference>
<evidence type="ECO:0000256" key="6">
    <source>
        <dbReference type="SAM" id="Phobius"/>
    </source>
</evidence>
<dbReference type="RefSeq" id="WP_091761043.1">
    <property type="nucleotide sequence ID" value="NZ_FOHB01000007.1"/>
</dbReference>
<dbReference type="EMBL" id="FOHB01000007">
    <property type="protein sequence ID" value="SES42003.1"/>
    <property type="molecule type" value="Genomic_DNA"/>
</dbReference>
<name>A0A1H9X8M6_9MICO</name>
<dbReference type="InterPro" id="IPR017039">
    <property type="entry name" value="Virul_fac_BrkB"/>
</dbReference>
<dbReference type="STRING" id="587636.SAMN05216199_3458"/>
<evidence type="ECO:0000256" key="5">
    <source>
        <dbReference type="ARBA" id="ARBA00023136"/>
    </source>
</evidence>
<dbReference type="Proteomes" id="UP000199019">
    <property type="component" value="Unassembled WGS sequence"/>
</dbReference>